<sequence>MADCSGITSEATIATTTDVAVDELCTNTVANTPIIRPATGLDSSSLLRNVSPAVRPPNSLKASSNK</sequence>
<gene>
    <name evidence="1" type="primary">ORF51751</name>
</gene>
<name>A0A0B6Z9S3_9EUPU</name>
<evidence type="ECO:0000313" key="1">
    <source>
        <dbReference type="EMBL" id="CEK64430.1"/>
    </source>
</evidence>
<dbReference type="AlphaFoldDB" id="A0A0B6Z9S3"/>
<accession>A0A0B6Z9S3</accession>
<dbReference type="EMBL" id="HACG01017565">
    <property type="protein sequence ID" value="CEK64430.1"/>
    <property type="molecule type" value="Transcribed_RNA"/>
</dbReference>
<proteinExistence type="predicted"/>
<organism evidence="1">
    <name type="scientific">Arion vulgaris</name>
    <dbReference type="NCBI Taxonomy" id="1028688"/>
    <lineage>
        <taxon>Eukaryota</taxon>
        <taxon>Metazoa</taxon>
        <taxon>Spiralia</taxon>
        <taxon>Lophotrochozoa</taxon>
        <taxon>Mollusca</taxon>
        <taxon>Gastropoda</taxon>
        <taxon>Heterobranchia</taxon>
        <taxon>Euthyneura</taxon>
        <taxon>Panpulmonata</taxon>
        <taxon>Eupulmonata</taxon>
        <taxon>Stylommatophora</taxon>
        <taxon>Helicina</taxon>
        <taxon>Arionoidea</taxon>
        <taxon>Arionidae</taxon>
        <taxon>Arion</taxon>
    </lineage>
</organism>
<feature type="non-terminal residue" evidence="1">
    <location>
        <position position="66"/>
    </location>
</feature>
<reference evidence="1" key="1">
    <citation type="submission" date="2014-12" db="EMBL/GenBank/DDBJ databases">
        <title>Insight into the proteome of Arion vulgaris.</title>
        <authorList>
            <person name="Aradska J."/>
            <person name="Bulat T."/>
            <person name="Smidak R."/>
            <person name="Sarate P."/>
            <person name="Gangsoo J."/>
            <person name="Sialana F."/>
            <person name="Bilban M."/>
            <person name="Lubec G."/>
        </authorList>
    </citation>
    <scope>NUCLEOTIDE SEQUENCE</scope>
    <source>
        <tissue evidence="1">Skin</tissue>
    </source>
</reference>
<protein>
    <submittedName>
        <fullName evidence="1">Uncharacterized protein</fullName>
    </submittedName>
</protein>